<dbReference type="InterPro" id="IPR000843">
    <property type="entry name" value="HTH_LacI"/>
</dbReference>
<dbReference type="InterPro" id="IPR010982">
    <property type="entry name" value="Lambda_DNA-bd_dom_sf"/>
</dbReference>
<evidence type="ECO:0000256" key="1">
    <source>
        <dbReference type="ARBA" id="ARBA00023015"/>
    </source>
</evidence>
<feature type="domain" description="HTH lacI-type" evidence="4">
    <location>
        <begin position="2"/>
        <end position="56"/>
    </location>
</feature>
<dbReference type="SUPFAM" id="SSF47413">
    <property type="entry name" value="lambda repressor-like DNA-binding domains"/>
    <property type="match status" value="1"/>
</dbReference>
<dbReference type="CDD" id="cd06267">
    <property type="entry name" value="PBP1_LacI_sugar_binding-like"/>
    <property type="match status" value="1"/>
</dbReference>
<gene>
    <name evidence="5" type="primary">lacI_7</name>
    <name evidence="5" type="ORF">Pa4123_25190</name>
</gene>
<dbReference type="Proteomes" id="UP001144280">
    <property type="component" value="Unassembled WGS sequence"/>
</dbReference>
<keyword evidence="2" id="KW-0238">DNA-binding</keyword>
<comment type="caution">
    <text evidence="5">The sequence shown here is derived from an EMBL/GenBank/DDBJ whole genome shotgun (WGS) entry which is preliminary data.</text>
</comment>
<evidence type="ECO:0000259" key="4">
    <source>
        <dbReference type="PROSITE" id="PS50932"/>
    </source>
</evidence>
<evidence type="ECO:0000256" key="3">
    <source>
        <dbReference type="ARBA" id="ARBA00023163"/>
    </source>
</evidence>
<keyword evidence="1" id="KW-0805">Transcription regulation</keyword>
<dbReference type="PRINTS" id="PR00036">
    <property type="entry name" value="HTHLACI"/>
</dbReference>
<dbReference type="PROSITE" id="PS50932">
    <property type="entry name" value="HTH_LACI_2"/>
    <property type="match status" value="1"/>
</dbReference>
<dbReference type="Gene3D" id="1.10.260.40">
    <property type="entry name" value="lambda repressor-like DNA-binding domains"/>
    <property type="match status" value="1"/>
</dbReference>
<evidence type="ECO:0000313" key="5">
    <source>
        <dbReference type="EMBL" id="GLH97244.1"/>
    </source>
</evidence>
<protein>
    <submittedName>
        <fullName evidence="5">LacI family transcriptional regulator</fullName>
    </submittedName>
</protein>
<reference evidence="5" key="1">
    <citation type="submission" date="2022-12" db="EMBL/GenBank/DDBJ databases">
        <title>New Phytohabitans aurantiacus sp. RD004123 nov., an actinomycete isolated from soil.</title>
        <authorList>
            <person name="Triningsih D.W."/>
            <person name="Harunari E."/>
            <person name="Igarashi Y."/>
        </authorList>
    </citation>
    <scope>NUCLEOTIDE SEQUENCE</scope>
    <source>
        <strain evidence="5">RD004123</strain>
    </source>
</reference>
<dbReference type="CDD" id="cd01392">
    <property type="entry name" value="HTH_LacI"/>
    <property type="match status" value="1"/>
</dbReference>
<dbReference type="Gene3D" id="3.40.50.2300">
    <property type="match status" value="2"/>
</dbReference>
<dbReference type="EMBL" id="BSDI01000009">
    <property type="protein sequence ID" value="GLH97244.1"/>
    <property type="molecule type" value="Genomic_DNA"/>
</dbReference>
<evidence type="ECO:0000313" key="6">
    <source>
        <dbReference type="Proteomes" id="UP001144280"/>
    </source>
</evidence>
<dbReference type="PANTHER" id="PTHR30146:SF109">
    <property type="entry name" value="HTH-TYPE TRANSCRIPTIONAL REGULATOR GALS"/>
    <property type="match status" value="1"/>
</dbReference>
<organism evidence="5 6">
    <name type="scientific">Phytohabitans aurantiacus</name>
    <dbReference type="NCBI Taxonomy" id="3016789"/>
    <lineage>
        <taxon>Bacteria</taxon>
        <taxon>Bacillati</taxon>
        <taxon>Actinomycetota</taxon>
        <taxon>Actinomycetes</taxon>
        <taxon>Micromonosporales</taxon>
        <taxon>Micromonosporaceae</taxon>
    </lineage>
</organism>
<keyword evidence="6" id="KW-1185">Reference proteome</keyword>
<accession>A0ABQ5QU53</accession>
<dbReference type="Pfam" id="PF00532">
    <property type="entry name" value="Peripla_BP_1"/>
    <property type="match status" value="1"/>
</dbReference>
<dbReference type="PANTHER" id="PTHR30146">
    <property type="entry name" value="LACI-RELATED TRANSCRIPTIONAL REPRESSOR"/>
    <property type="match status" value="1"/>
</dbReference>
<dbReference type="InterPro" id="IPR001761">
    <property type="entry name" value="Peripla_BP/Lac1_sug-bd_dom"/>
</dbReference>
<dbReference type="SMART" id="SM00354">
    <property type="entry name" value="HTH_LACI"/>
    <property type="match status" value="1"/>
</dbReference>
<dbReference type="PROSITE" id="PS00356">
    <property type="entry name" value="HTH_LACI_1"/>
    <property type="match status" value="1"/>
</dbReference>
<dbReference type="Pfam" id="PF00356">
    <property type="entry name" value="LacI"/>
    <property type="match status" value="1"/>
</dbReference>
<proteinExistence type="predicted"/>
<dbReference type="SUPFAM" id="SSF53822">
    <property type="entry name" value="Periplasmic binding protein-like I"/>
    <property type="match status" value="1"/>
</dbReference>
<sequence>MATIYDVARRAEVSPATVSRVVNGHANVDPALAERVRTAMRELNYRPNAVARNLRRSRTTLWAVIIADIGNPFFTALVRGVEDVAQGAGYSVVLCNSDDDAGKEGQYVDAALAEQMAGVIISPSGDAANVNRLIEARVPVVVIDRQADDVRADTVLVDNEHAAELATTHLIESGYQRIACITGPHSVFTADQRLLGYRRALESHGRPFDPELVRYADFREQGGYRAMAALLTLRPRPDAVFAGNNLTTVGAMECLVDSGVQVPGEMGMVGFDDVPWAHLVRPSLTTVAQPTYELGRTAADLLSQRIANPDRAPSTITLNTKLQIRDSSVRGVDLRHGG</sequence>
<dbReference type="InterPro" id="IPR028082">
    <property type="entry name" value="Peripla_BP_I"/>
</dbReference>
<dbReference type="RefSeq" id="WP_281894924.1">
    <property type="nucleotide sequence ID" value="NZ_BSDI01000009.1"/>
</dbReference>
<keyword evidence="3" id="KW-0804">Transcription</keyword>
<name>A0ABQ5QU53_9ACTN</name>
<evidence type="ECO:0000256" key="2">
    <source>
        <dbReference type="ARBA" id="ARBA00023125"/>
    </source>
</evidence>